<evidence type="ECO:0000313" key="10">
    <source>
        <dbReference type="EMBL" id="ARF11629.1"/>
    </source>
</evidence>
<dbReference type="InterPro" id="IPR024077">
    <property type="entry name" value="Neurolysin/TOP_dom2"/>
</dbReference>
<evidence type="ECO:0000259" key="9">
    <source>
        <dbReference type="Pfam" id="PF01432"/>
    </source>
</evidence>
<gene>
    <name evidence="10" type="ORF">Klosneuvirus_2_65</name>
</gene>
<organism evidence="10">
    <name type="scientific">Klosneuvirus KNV1</name>
    <dbReference type="NCBI Taxonomy" id="1977640"/>
    <lineage>
        <taxon>Viruses</taxon>
        <taxon>Varidnaviria</taxon>
        <taxon>Bamfordvirae</taxon>
        <taxon>Nucleocytoviricota</taxon>
        <taxon>Megaviricetes</taxon>
        <taxon>Imitervirales</taxon>
        <taxon>Mimiviridae</taxon>
        <taxon>Klosneuvirinae</taxon>
        <taxon>Klosneuvirus</taxon>
    </lineage>
</organism>
<dbReference type="InterPro" id="IPR045090">
    <property type="entry name" value="Pept_M3A_M3B"/>
</dbReference>
<protein>
    <submittedName>
        <fullName evidence="10">Peptidase</fullName>
    </submittedName>
</protein>
<dbReference type="SUPFAM" id="SSF55486">
    <property type="entry name" value="Metalloproteases ('zincins'), catalytic domain"/>
    <property type="match status" value="1"/>
</dbReference>
<evidence type="ECO:0000256" key="2">
    <source>
        <dbReference type="ARBA" id="ARBA00006040"/>
    </source>
</evidence>
<dbReference type="Gene3D" id="1.20.1050.40">
    <property type="entry name" value="Endopeptidase. Chain P, domain 1"/>
    <property type="match status" value="1"/>
</dbReference>
<keyword evidence="6" id="KW-0862">Zinc</keyword>
<reference evidence="10" key="1">
    <citation type="journal article" date="2017" name="Science">
        <title>Giant viruses with an expanded complement of translation system components.</title>
        <authorList>
            <person name="Schulz F."/>
            <person name="Yutin N."/>
            <person name="Ivanova N.N."/>
            <person name="Ortega D.R."/>
            <person name="Lee T.K."/>
            <person name="Vierheilig J."/>
            <person name="Daims H."/>
            <person name="Horn M."/>
            <person name="Wagner M."/>
            <person name="Jensen G.J."/>
            <person name="Kyrpides N.C."/>
            <person name="Koonin E.V."/>
            <person name="Woyke T."/>
        </authorList>
    </citation>
    <scope>NUCLEOTIDE SEQUENCE</scope>
    <source>
        <strain evidence="10">KNV1</strain>
    </source>
</reference>
<evidence type="ECO:0000256" key="3">
    <source>
        <dbReference type="ARBA" id="ARBA00022670"/>
    </source>
</evidence>
<evidence type="ECO:0000256" key="8">
    <source>
        <dbReference type="SAM" id="Coils"/>
    </source>
</evidence>
<comment type="similarity">
    <text evidence="2">Belongs to the peptidase M3 family.</text>
</comment>
<dbReference type="GO" id="GO:0006508">
    <property type="term" value="P:proteolysis"/>
    <property type="evidence" value="ECO:0007669"/>
    <property type="project" value="UniProtKB-KW"/>
</dbReference>
<dbReference type="Gene3D" id="1.10.1370.10">
    <property type="entry name" value="Neurolysin, domain 3"/>
    <property type="match status" value="1"/>
</dbReference>
<dbReference type="PANTHER" id="PTHR11804">
    <property type="entry name" value="PROTEASE M3 THIMET OLIGOPEPTIDASE-RELATED"/>
    <property type="match status" value="1"/>
</dbReference>
<dbReference type="PANTHER" id="PTHR11804:SF84">
    <property type="entry name" value="SACCHAROLYSIN"/>
    <property type="match status" value="1"/>
</dbReference>
<evidence type="ECO:0000256" key="6">
    <source>
        <dbReference type="ARBA" id="ARBA00022833"/>
    </source>
</evidence>
<feature type="domain" description="Peptidase M3A/M3B catalytic" evidence="9">
    <location>
        <begin position="208"/>
        <end position="670"/>
    </location>
</feature>
<accession>A0A1V0SIU1</accession>
<dbReference type="Gene3D" id="3.40.390.10">
    <property type="entry name" value="Collagenase (Catalytic Domain)"/>
    <property type="match status" value="1"/>
</dbReference>
<evidence type="ECO:0000256" key="1">
    <source>
        <dbReference type="ARBA" id="ARBA00001947"/>
    </source>
</evidence>
<dbReference type="Pfam" id="PF01432">
    <property type="entry name" value="Peptidase_M3"/>
    <property type="match status" value="1"/>
</dbReference>
<dbReference type="InterPro" id="IPR024079">
    <property type="entry name" value="MetalloPept_cat_dom_sf"/>
</dbReference>
<dbReference type="InterPro" id="IPR001567">
    <property type="entry name" value="Pept_M3A_M3B_dom"/>
</dbReference>
<dbReference type="EMBL" id="KY684109">
    <property type="protein sequence ID" value="ARF11629.1"/>
    <property type="molecule type" value="Genomic_DNA"/>
</dbReference>
<evidence type="ECO:0000256" key="5">
    <source>
        <dbReference type="ARBA" id="ARBA00022801"/>
    </source>
</evidence>
<dbReference type="GO" id="GO:0046872">
    <property type="term" value="F:metal ion binding"/>
    <property type="evidence" value="ECO:0007669"/>
    <property type="project" value="UniProtKB-KW"/>
</dbReference>
<feature type="coiled-coil region" evidence="8">
    <location>
        <begin position="692"/>
        <end position="726"/>
    </location>
</feature>
<sequence>MHNNNLLTINVTADEITNKTHMLIKKSTEINNEISKIKINKDEDIHHFLEYLADDVNSFQVFHSICGFLQYVSPNENIRNASFMADLSLSNYLNELNLRDDIYNKLLEVKKYIYNKQILTNEDIIFIDKIILNYERQGIKLSKDRRDVLLKIDHEISKFENAIIKFNSRAENDIIKLSQEEMKGVPNHILNMFKNEYPVLNKTNYNIFMKYIDDPNIRKRIESEYSNRYKEIVNYICKLIALRDKHAKILSYSCYSDYNSQINMTKHSENIKNFLTELLHKLDTRYIKEIDTINKIASKYNSHKINSWDIQYYITKWKQDYGVNEQILREYFEFSHVLQQIFRLYEQIFGIQFKKVKIDPNSVWDKSVIMYLILQNDQKIGHLYLDTQARKGKYKQTRCFCIQPSCMYPYSNKKYRIPVIVLSSSFDNSLLTFPEVISIFHEMGHVMHHIFGKTKYIILSGINVENDFIETPAQLLDLLCWEKNIIKQLSCHYKTKQPLSDNIIEKIIKLKNLDLAIYYKRHIMIALLDQLIYSSDKFIESCEQLLKEEDKNNNLNNLLTTIYQQLHNEIMTNRNQDEKYTININPNVLLPVELIQNLCNNESQYYCSIWSRVLSSDMYNEKIKGKQLHSSIGQEMIDNIMKYGGTKPAYDMICNYMKRKPAIDGFISMHELDADIEFSFFLTTDQIKTPNLKQSQHITKELSENKQNKQNKQNIQEDEVDTATNRFSEVYESSVNFEDFSHQTFH</sequence>
<dbReference type="GO" id="GO:0006518">
    <property type="term" value="P:peptide metabolic process"/>
    <property type="evidence" value="ECO:0007669"/>
    <property type="project" value="TreeGrafter"/>
</dbReference>
<evidence type="ECO:0000256" key="7">
    <source>
        <dbReference type="ARBA" id="ARBA00023049"/>
    </source>
</evidence>
<name>A0A1V0SIU1_9VIRU</name>
<evidence type="ECO:0000256" key="4">
    <source>
        <dbReference type="ARBA" id="ARBA00022723"/>
    </source>
</evidence>
<keyword evidence="4" id="KW-0479">Metal-binding</keyword>
<keyword evidence="3" id="KW-0645">Protease</keyword>
<proteinExistence type="inferred from homology"/>
<comment type="cofactor">
    <cofactor evidence="1">
        <name>Zn(2+)</name>
        <dbReference type="ChEBI" id="CHEBI:29105"/>
    </cofactor>
</comment>
<dbReference type="InterPro" id="IPR024080">
    <property type="entry name" value="Neurolysin/TOP_N"/>
</dbReference>
<keyword evidence="8" id="KW-0175">Coiled coil</keyword>
<keyword evidence="7" id="KW-0482">Metalloprotease</keyword>
<dbReference type="GO" id="GO:0004222">
    <property type="term" value="F:metalloendopeptidase activity"/>
    <property type="evidence" value="ECO:0007669"/>
    <property type="project" value="InterPro"/>
</dbReference>
<keyword evidence="5" id="KW-0378">Hydrolase</keyword>